<protein>
    <recommendedName>
        <fullName evidence="3">Bacteriophage-related protein</fullName>
    </recommendedName>
</protein>
<dbReference type="RefSeq" id="WP_208008752.1">
    <property type="nucleotide sequence ID" value="NZ_CP071796.1"/>
</dbReference>
<dbReference type="KEGG" id="otd:J1M35_18455"/>
<evidence type="ECO:0000313" key="2">
    <source>
        <dbReference type="Proteomes" id="UP000663903"/>
    </source>
</evidence>
<accession>A0A975CIW2</accession>
<dbReference type="Gene3D" id="1.10.10.2830">
    <property type="match status" value="1"/>
</dbReference>
<keyword evidence="2" id="KW-1185">Reference proteome</keyword>
<dbReference type="AlphaFoldDB" id="A0A975CIW2"/>
<dbReference type="Proteomes" id="UP000663903">
    <property type="component" value="Chromosome"/>
</dbReference>
<sequence>MNNTSTHSNTNPRKQIIRVEVGADARSYVNAGQRITMVPLTIKRRQQRKLLIPPVHTEAVGGGPDIPMIKTLGKAFYWKRLLDEGTYPTTSHLARALKLEPGWVAEVLRLTLLAPDIVEAIAGGRQPRQLNLHTVRGRQDALPRDWDEQRRVLGFAED</sequence>
<evidence type="ECO:0008006" key="3">
    <source>
        <dbReference type="Google" id="ProtNLM"/>
    </source>
</evidence>
<evidence type="ECO:0000313" key="1">
    <source>
        <dbReference type="EMBL" id="QTD44999.1"/>
    </source>
</evidence>
<reference evidence="1" key="1">
    <citation type="submission" date="2021-03" db="EMBL/GenBank/DDBJ databases">
        <title>Ottowia sp. 27C isolated from the cloaca of a Giant Asian pond turtle (Heosemys grandis).</title>
        <authorList>
            <person name="Spergser J."/>
            <person name="Busse H.-J."/>
        </authorList>
    </citation>
    <scope>NUCLEOTIDE SEQUENCE</scope>
    <source>
        <strain evidence="1">27C</strain>
    </source>
</reference>
<dbReference type="SUPFAM" id="SSF109709">
    <property type="entry name" value="KorB DNA-binding domain-like"/>
    <property type="match status" value="1"/>
</dbReference>
<proteinExistence type="predicted"/>
<organism evidence="1 2">
    <name type="scientific">Ottowia testudinis</name>
    <dbReference type="NCBI Taxonomy" id="2816950"/>
    <lineage>
        <taxon>Bacteria</taxon>
        <taxon>Pseudomonadati</taxon>
        <taxon>Pseudomonadota</taxon>
        <taxon>Betaproteobacteria</taxon>
        <taxon>Burkholderiales</taxon>
        <taxon>Comamonadaceae</taxon>
        <taxon>Ottowia</taxon>
    </lineage>
</organism>
<name>A0A975CIW2_9BURK</name>
<dbReference type="EMBL" id="CP071796">
    <property type="protein sequence ID" value="QTD44999.1"/>
    <property type="molecule type" value="Genomic_DNA"/>
</dbReference>
<gene>
    <name evidence="1" type="ORF">J1M35_18455</name>
</gene>